<evidence type="ECO:0000313" key="4">
    <source>
        <dbReference type="Proteomes" id="UP001268256"/>
    </source>
</evidence>
<feature type="transmembrane region" description="Helical" evidence="1">
    <location>
        <begin position="52"/>
        <end position="72"/>
    </location>
</feature>
<keyword evidence="3" id="KW-0378">Hydrolase</keyword>
<keyword evidence="1" id="KW-0472">Membrane</keyword>
<name>A0AAE4FSH6_9CYAN</name>
<feature type="domain" description="CAAX prenyl protease 2/Lysostaphin resistance protein A-like" evidence="2">
    <location>
        <begin position="134"/>
        <end position="226"/>
    </location>
</feature>
<organism evidence="3 4">
    <name type="scientific">Pseudocalidococcus azoricus BACA0444</name>
    <dbReference type="NCBI Taxonomy" id="2918990"/>
    <lineage>
        <taxon>Bacteria</taxon>
        <taxon>Bacillati</taxon>
        <taxon>Cyanobacteriota</taxon>
        <taxon>Cyanophyceae</taxon>
        <taxon>Acaryochloridales</taxon>
        <taxon>Thermosynechococcaceae</taxon>
        <taxon>Pseudocalidococcus</taxon>
        <taxon>Pseudocalidococcus azoricus</taxon>
    </lineage>
</organism>
<evidence type="ECO:0000256" key="1">
    <source>
        <dbReference type="SAM" id="Phobius"/>
    </source>
</evidence>
<dbReference type="AlphaFoldDB" id="A0AAE4FSH6"/>
<protein>
    <submittedName>
        <fullName evidence="3">CPBP family intramembrane glutamic endopeptidase</fullName>
        <ecNumber evidence="3">3.4.-.-</ecNumber>
    </submittedName>
</protein>
<comment type="caution">
    <text evidence="3">The sequence shown here is derived from an EMBL/GenBank/DDBJ whole genome shotgun (WGS) entry which is preliminary data.</text>
</comment>
<keyword evidence="1" id="KW-1133">Transmembrane helix</keyword>
<proteinExistence type="predicted"/>
<dbReference type="PANTHER" id="PTHR43592">
    <property type="entry name" value="CAAX AMINO TERMINAL PROTEASE"/>
    <property type="match status" value="1"/>
</dbReference>
<dbReference type="EMBL" id="JAVMIP010000011">
    <property type="protein sequence ID" value="MDS3861350.1"/>
    <property type="molecule type" value="Genomic_DNA"/>
</dbReference>
<feature type="transmembrane region" description="Helical" evidence="1">
    <location>
        <begin position="189"/>
        <end position="209"/>
    </location>
</feature>
<dbReference type="PANTHER" id="PTHR43592:SF20">
    <property type="entry name" value="ALPHA_BETA-HYDROLASES SUPERFAMILY PROTEIN"/>
    <property type="match status" value="1"/>
</dbReference>
<reference evidence="4" key="1">
    <citation type="submission" date="2023-07" db="EMBL/GenBank/DDBJ databases">
        <authorList>
            <person name="Luz R."/>
            <person name="Cordeiro R."/>
            <person name="Fonseca A."/>
            <person name="Goncalves V."/>
        </authorList>
    </citation>
    <scope>NUCLEOTIDE SEQUENCE [LARGE SCALE GENOMIC DNA]</scope>
    <source>
        <strain evidence="4">BACA0444</strain>
    </source>
</reference>
<dbReference type="GO" id="GO:0004175">
    <property type="term" value="F:endopeptidase activity"/>
    <property type="evidence" value="ECO:0007669"/>
    <property type="project" value="UniProtKB-ARBA"/>
</dbReference>
<dbReference type="Proteomes" id="UP001268256">
    <property type="component" value="Unassembled WGS sequence"/>
</dbReference>
<feature type="transmembrane region" description="Helical" evidence="1">
    <location>
        <begin position="21"/>
        <end position="46"/>
    </location>
</feature>
<dbReference type="GO" id="GO:0080120">
    <property type="term" value="P:CAAX-box protein maturation"/>
    <property type="evidence" value="ECO:0007669"/>
    <property type="project" value="UniProtKB-ARBA"/>
</dbReference>
<evidence type="ECO:0000259" key="2">
    <source>
        <dbReference type="Pfam" id="PF02517"/>
    </source>
</evidence>
<accession>A0AAE4FSH6</accession>
<sequence>MNRTNKYSQARPQPLARLPAAARVGMFLLTLLALWLPWAIPFYLIWGEVGPVSGLSLGLLYSLFILLLREWGQRVHRQKQPFRFYGLPLSRQLGREAGLGWLLGLGLIGILFGSQWGLGWVGFEGFSGHFLKIVPEGLLVGLGIGFAEELLFRGWLQQELELDYQPNSAVLIQALIFAALHFIRPLEVILATAPQFLGLVLLGLSLGWAKQAWGRRLGMAIGLHGGLVAGYYWVNVGGLFRPSAGIPEWLTGVGGNPLAGLMGLVLLLALAGVMGYRAATAP</sequence>
<gene>
    <name evidence="3" type="ORF">RIF25_11075</name>
</gene>
<dbReference type="Pfam" id="PF02517">
    <property type="entry name" value="Rce1-like"/>
    <property type="match status" value="1"/>
</dbReference>
<evidence type="ECO:0000313" key="3">
    <source>
        <dbReference type="EMBL" id="MDS3861350.1"/>
    </source>
</evidence>
<dbReference type="RefSeq" id="WP_322878594.1">
    <property type="nucleotide sequence ID" value="NZ_JAVMIP010000011.1"/>
</dbReference>
<feature type="transmembrane region" description="Helical" evidence="1">
    <location>
        <begin position="254"/>
        <end position="276"/>
    </location>
</feature>
<dbReference type="InterPro" id="IPR003675">
    <property type="entry name" value="Rce1/LyrA-like_dom"/>
</dbReference>
<keyword evidence="1" id="KW-0812">Transmembrane</keyword>
<dbReference type="EC" id="3.4.-.-" evidence="3"/>
<feature type="transmembrane region" description="Helical" evidence="1">
    <location>
        <begin position="216"/>
        <end position="234"/>
    </location>
</feature>
<keyword evidence="4" id="KW-1185">Reference proteome</keyword>
<feature type="transmembrane region" description="Helical" evidence="1">
    <location>
        <begin position="93"/>
        <end position="113"/>
    </location>
</feature>